<keyword evidence="4" id="KW-1185">Reference proteome</keyword>
<dbReference type="EMBL" id="FNCV01000008">
    <property type="protein sequence ID" value="SDH58369.1"/>
    <property type="molecule type" value="Genomic_DNA"/>
</dbReference>
<evidence type="ECO:0000256" key="1">
    <source>
        <dbReference type="SAM" id="MobiDB-lite"/>
    </source>
</evidence>
<gene>
    <name evidence="3" type="ORF">SAMN05421742_10849</name>
</gene>
<dbReference type="NCBIfam" id="NF008528">
    <property type="entry name" value="PRK11463.1-2"/>
    <property type="match status" value="1"/>
</dbReference>
<keyword evidence="2" id="KW-1133">Transmembrane helix</keyword>
<dbReference type="GO" id="GO:0016020">
    <property type="term" value="C:membrane"/>
    <property type="evidence" value="ECO:0007669"/>
    <property type="project" value="InterPro"/>
</dbReference>
<reference evidence="4" key="1">
    <citation type="submission" date="2016-10" db="EMBL/GenBank/DDBJ databases">
        <authorList>
            <person name="Varghese N."/>
            <person name="Submissions S."/>
        </authorList>
    </citation>
    <scope>NUCLEOTIDE SEQUENCE [LARGE SCALE GENOMIC DNA]</scope>
    <source>
        <strain evidence="4">930I</strain>
    </source>
</reference>
<dbReference type="AlphaFoldDB" id="A0A1G8DLL5"/>
<dbReference type="Pfam" id="PF04186">
    <property type="entry name" value="FxsA"/>
    <property type="match status" value="1"/>
</dbReference>
<sequence>MALLIPALFIGIPLIEIALFIQLGGAIGLGNTLLCIIITALAGTWLLRHQGLSTARRIQESVEAGRPPMRELFDAGCLLVAGALLLTPGFFTDAIGLALFAPPVRERLRQWLLAWMESSGRIVMEAEINAAGGRPRGPADPNVVEGDFKVVDKTDPNAN</sequence>
<feature type="transmembrane region" description="Helical" evidence="2">
    <location>
        <begin position="27"/>
        <end position="47"/>
    </location>
</feature>
<organism evidence="3 4">
    <name type="scientific">Roseospirillum parvum</name>
    <dbReference type="NCBI Taxonomy" id="83401"/>
    <lineage>
        <taxon>Bacteria</taxon>
        <taxon>Pseudomonadati</taxon>
        <taxon>Pseudomonadota</taxon>
        <taxon>Alphaproteobacteria</taxon>
        <taxon>Rhodospirillales</taxon>
        <taxon>Rhodospirillaceae</taxon>
        <taxon>Roseospirillum</taxon>
    </lineage>
</organism>
<evidence type="ECO:0000256" key="2">
    <source>
        <dbReference type="SAM" id="Phobius"/>
    </source>
</evidence>
<proteinExistence type="predicted"/>
<feature type="compositionally biased region" description="Basic and acidic residues" evidence="1">
    <location>
        <begin position="146"/>
        <end position="159"/>
    </location>
</feature>
<keyword evidence="2" id="KW-0472">Membrane</keyword>
<name>A0A1G8DLL5_9PROT</name>
<feature type="region of interest" description="Disordered" evidence="1">
    <location>
        <begin position="133"/>
        <end position="159"/>
    </location>
</feature>
<feature type="transmembrane region" description="Helical" evidence="2">
    <location>
        <begin position="76"/>
        <end position="100"/>
    </location>
</feature>
<keyword evidence="2" id="KW-0812">Transmembrane</keyword>
<dbReference type="STRING" id="83401.SAMN05421742_10849"/>
<dbReference type="OrthoDB" id="9792788at2"/>
<accession>A0A1G8DLL5</accession>
<dbReference type="RefSeq" id="WP_092620469.1">
    <property type="nucleotide sequence ID" value="NZ_FNCV01000008.1"/>
</dbReference>
<dbReference type="InterPro" id="IPR007313">
    <property type="entry name" value="FxsA"/>
</dbReference>
<evidence type="ECO:0000313" key="4">
    <source>
        <dbReference type="Proteomes" id="UP000217076"/>
    </source>
</evidence>
<dbReference type="PANTHER" id="PTHR35335:SF1">
    <property type="entry name" value="UPF0716 PROTEIN FXSA"/>
    <property type="match status" value="1"/>
</dbReference>
<protein>
    <submittedName>
        <fullName evidence="3">UPF0716 protein FxsA</fullName>
    </submittedName>
</protein>
<evidence type="ECO:0000313" key="3">
    <source>
        <dbReference type="EMBL" id="SDH58369.1"/>
    </source>
</evidence>
<dbReference type="PANTHER" id="PTHR35335">
    <property type="entry name" value="UPF0716 PROTEIN FXSA"/>
    <property type="match status" value="1"/>
</dbReference>
<dbReference type="Proteomes" id="UP000217076">
    <property type="component" value="Unassembled WGS sequence"/>
</dbReference>